<dbReference type="EMBL" id="MVHJ01000006">
    <property type="protein sequence ID" value="ORA05326.1"/>
    <property type="molecule type" value="Genomic_DNA"/>
</dbReference>
<dbReference type="GO" id="GO:0046281">
    <property type="term" value="P:cinnamic acid catabolic process"/>
    <property type="evidence" value="ECO:0007669"/>
    <property type="project" value="TreeGrafter"/>
</dbReference>
<evidence type="ECO:0008006" key="5">
    <source>
        <dbReference type="Google" id="ProtNLM"/>
    </source>
</evidence>
<evidence type="ECO:0000313" key="4">
    <source>
        <dbReference type="Proteomes" id="UP000192366"/>
    </source>
</evidence>
<dbReference type="GO" id="GO:0033494">
    <property type="term" value="P:ferulate metabolic process"/>
    <property type="evidence" value="ECO:0007669"/>
    <property type="project" value="TreeGrafter"/>
</dbReference>
<dbReference type="Gene3D" id="1.20.5.4570">
    <property type="match status" value="1"/>
</dbReference>
<dbReference type="Pfam" id="PF01977">
    <property type="entry name" value="UbiD"/>
    <property type="match status" value="1"/>
</dbReference>
<dbReference type="RefSeq" id="WP_083057221.1">
    <property type="nucleotide sequence ID" value="NZ_JACKVM010000014.1"/>
</dbReference>
<dbReference type="SUPFAM" id="SSF50475">
    <property type="entry name" value="FMN-binding split barrel"/>
    <property type="match status" value="1"/>
</dbReference>
<evidence type="ECO:0000313" key="3">
    <source>
        <dbReference type="EMBL" id="ORA05326.1"/>
    </source>
</evidence>
<reference evidence="3 4" key="1">
    <citation type="submission" date="2017-02" db="EMBL/GenBank/DDBJ databases">
        <title>The new phylogeny of genus Mycobacterium.</title>
        <authorList>
            <person name="Tortoli E."/>
            <person name="Trovato A."/>
            <person name="Cirillo D.M."/>
        </authorList>
    </citation>
    <scope>NUCLEOTIDE SEQUENCE [LARGE SCALE GENOMIC DNA]</scope>
    <source>
        <strain evidence="3 4">DSM 45578</strain>
    </source>
</reference>
<dbReference type="OrthoDB" id="9809841at2"/>
<dbReference type="GO" id="GO:0005737">
    <property type="term" value="C:cytoplasm"/>
    <property type="evidence" value="ECO:0007669"/>
    <property type="project" value="TreeGrafter"/>
</dbReference>
<protein>
    <recommendedName>
        <fullName evidence="5">UbiD family decarboxylase</fullName>
    </recommendedName>
</protein>
<evidence type="ECO:0000259" key="1">
    <source>
        <dbReference type="Pfam" id="PF01977"/>
    </source>
</evidence>
<dbReference type="PANTHER" id="PTHR30108:SF17">
    <property type="entry name" value="FERULIC ACID DECARBOXYLASE 1"/>
    <property type="match status" value="1"/>
</dbReference>
<dbReference type="PANTHER" id="PTHR30108">
    <property type="entry name" value="3-OCTAPRENYL-4-HYDROXYBENZOATE CARBOXY-LYASE-RELATED"/>
    <property type="match status" value="1"/>
</dbReference>
<organism evidence="3 4">
    <name type="scientific">Mycolicibacterium bacteremicum</name>
    <name type="common">Mycobacterium bacteremicum</name>
    <dbReference type="NCBI Taxonomy" id="564198"/>
    <lineage>
        <taxon>Bacteria</taxon>
        <taxon>Bacillati</taxon>
        <taxon>Actinomycetota</taxon>
        <taxon>Actinomycetes</taxon>
        <taxon>Mycobacteriales</taxon>
        <taxon>Mycobacteriaceae</taxon>
        <taxon>Mycolicibacterium</taxon>
    </lineage>
</organism>
<accession>A0A1W9YZ29</accession>
<feature type="domain" description="3-octaprenyl-4-hydroxybenzoate carboxy-lyase-like Rift-related" evidence="1">
    <location>
        <begin position="3"/>
        <end position="136"/>
    </location>
</feature>
<dbReference type="AlphaFoldDB" id="A0A1W9YZ29"/>
<dbReference type="SUPFAM" id="SSF143968">
    <property type="entry name" value="UbiD C-terminal domain-like"/>
    <property type="match status" value="1"/>
</dbReference>
<proteinExistence type="predicted"/>
<evidence type="ECO:0000259" key="2">
    <source>
        <dbReference type="Pfam" id="PF20696"/>
    </source>
</evidence>
<dbReference type="InterPro" id="IPR002830">
    <property type="entry name" value="UbiD"/>
</dbReference>
<dbReference type="Pfam" id="PF20696">
    <property type="entry name" value="UbiD_C"/>
    <property type="match status" value="1"/>
</dbReference>
<keyword evidence="4" id="KW-1185">Reference proteome</keyword>
<dbReference type="Gene3D" id="3.40.1670.10">
    <property type="entry name" value="UbiD C-terminal domain-like"/>
    <property type="match status" value="1"/>
</dbReference>
<dbReference type="InterPro" id="IPR049381">
    <property type="entry name" value="UbiD-like_C"/>
</dbReference>
<name>A0A1W9YZ29_MYCBA</name>
<dbReference type="InterPro" id="IPR048304">
    <property type="entry name" value="UbiD_Rift_dom"/>
</dbReference>
<sequence length="320" mass="36345">MTGQWWPKQHNGMIWQMWREQKRDMPWACALGVSPVASTQAASRIPAWVDEYDVASALMNEPLDMVKCETSDILVPADAEIIIEGVVEYGTGEPEGPFGEYPGYLPDDITIFPRQKVTCVTYRDNPVLPMSIPGVPIDNCHISMGFFISSDSVVALRDAGLPVIDGMYLFESAILWFVVRVPTDWHDRTGWTLDEFMNRIGNTFWTQHVGDTVTKILVVGEDIDPSDVQQVVWAFASRNHPTYTTYFFPELHAFGDGIESYHLARELAEDRGTSLVIYACLENADRVGRPQKRVMSFDRNYPAPVKRKVLDNWQRWGFTS</sequence>
<dbReference type="GO" id="GO:0016831">
    <property type="term" value="F:carboxy-lyase activity"/>
    <property type="evidence" value="ECO:0007669"/>
    <property type="project" value="InterPro"/>
</dbReference>
<dbReference type="STRING" id="564198.BST17_08900"/>
<dbReference type="Proteomes" id="UP000192366">
    <property type="component" value="Unassembled WGS sequence"/>
</dbReference>
<gene>
    <name evidence="3" type="ORF">BST17_08900</name>
</gene>
<comment type="caution">
    <text evidence="3">The sequence shown here is derived from an EMBL/GenBank/DDBJ whole genome shotgun (WGS) entry which is preliminary data.</text>
</comment>
<feature type="domain" description="3-octaprenyl-4-hydroxybenzoate carboxy-lyase-like C-terminal" evidence="2">
    <location>
        <begin position="154"/>
        <end position="252"/>
    </location>
</feature>